<feature type="domain" description="Archaeal Type IV pilin N-terminal" evidence="1">
    <location>
        <begin position="1"/>
        <end position="70"/>
    </location>
</feature>
<dbReference type="Pfam" id="PF07790">
    <property type="entry name" value="Pilin_N"/>
    <property type="match status" value="1"/>
</dbReference>
<reference evidence="2 3" key="1">
    <citation type="submission" date="2020-08" db="EMBL/GenBank/DDBJ databases">
        <authorList>
            <person name="Seo M.-J."/>
        </authorList>
    </citation>
    <scope>NUCLEOTIDE SEQUENCE [LARGE SCALE GENOMIC DNA]</scope>
    <source>
        <strain evidence="2 3">MBLA0160</strain>
    </source>
</reference>
<evidence type="ECO:0000259" key="1">
    <source>
        <dbReference type="Pfam" id="PF07790"/>
    </source>
</evidence>
<comment type="caution">
    <text evidence="2">The sequence shown here is derived from an EMBL/GenBank/DDBJ whole genome shotgun (WGS) entry which is preliminary data.</text>
</comment>
<dbReference type="InterPro" id="IPR012859">
    <property type="entry name" value="Pilin_N_archaeal"/>
</dbReference>
<evidence type="ECO:0000313" key="3">
    <source>
        <dbReference type="Proteomes" id="UP000546257"/>
    </source>
</evidence>
<organism evidence="2 3">
    <name type="scientific">Halobellus ruber</name>
    <dbReference type="NCBI Taxonomy" id="2761102"/>
    <lineage>
        <taxon>Archaea</taxon>
        <taxon>Methanobacteriati</taxon>
        <taxon>Methanobacteriota</taxon>
        <taxon>Stenosarchaea group</taxon>
        <taxon>Halobacteria</taxon>
        <taxon>Halobacteriales</taxon>
        <taxon>Haloferacaceae</taxon>
        <taxon>Halobellus</taxon>
    </lineage>
</organism>
<proteinExistence type="predicted"/>
<dbReference type="EMBL" id="JACKXD010000002">
    <property type="protein sequence ID" value="MBB6646088.1"/>
    <property type="molecule type" value="Genomic_DNA"/>
</dbReference>
<dbReference type="Proteomes" id="UP000546257">
    <property type="component" value="Unassembled WGS sequence"/>
</dbReference>
<dbReference type="AlphaFoldDB" id="A0A7J9SH97"/>
<gene>
    <name evidence="2" type="ORF">H5V44_07270</name>
</gene>
<sequence>MIAVVVILAATVSVFALGFTDEVNQSSPVVGQSSGELVPQDGSDDGIIRVTHVAGDTIQLSDMEVIVDASDACGKRGRLVDLPVPSGGNDIEQSNIEGDDIFDQRAYGFDAVPGPNAIHNPEYAAGEEIAFRITGGSCPITQGDEITVRVVHLPTNSIVIEETLTAT</sequence>
<name>A0A7J9SH97_9EURY</name>
<accession>A0A7J9SH97</accession>
<keyword evidence="3" id="KW-1185">Reference proteome</keyword>
<evidence type="ECO:0000313" key="2">
    <source>
        <dbReference type="EMBL" id="MBB6646088.1"/>
    </source>
</evidence>
<protein>
    <submittedName>
        <fullName evidence="2">Type IV pilin</fullName>
    </submittedName>
</protein>